<comment type="caution">
    <text evidence="2">The sequence shown here is derived from an EMBL/GenBank/DDBJ whole genome shotgun (WGS) entry which is preliminary data.</text>
</comment>
<feature type="non-terminal residue" evidence="2">
    <location>
        <position position="1"/>
    </location>
</feature>
<dbReference type="EMBL" id="JAHMHQ010000003">
    <property type="protein sequence ID" value="KAK1641415.1"/>
    <property type="molecule type" value="Genomic_DNA"/>
</dbReference>
<evidence type="ECO:0000313" key="3">
    <source>
        <dbReference type="Proteomes" id="UP001243989"/>
    </source>
</evidence>
<dbReference type="AlphaFoldDB" id="A0AAJ0A0Z3"/>
<proteinExistence type="predicted"/>
<dbReference type="Proteomes" id="UP001243989">
    <property type="component" value="Unassembled WGS sequence"/>
</dbReference>
<accession>A0AAJ0A0Z3</accession>
<sequence length="399" mass="44860">ELVFCASNANGIQSSPPPLIRAILQKEEWSPYPVMYLPQRDQMTSRMERPRERRLYTPSRATRSIGFPTRIVRANVDELQRQATEMLSEGLEDNYGELQEAFRQKTDTSAPLISKKSVLYVIQRHVFYPVLNVLNIAMKTTVGGKVIWPRFGPEVQTMEVFNNSDEGTTTVIGLYDVKDPEAIRVKLFPYFGKNEGEDLLQDTEDNTPNDQDISLAEIAAENVEVEEEEEEDEDDDDDDSSSDDDENDPELRNEEVRDCFIENTKTPTPDGGNLPTALAYLAQEAAAHAALTGLPEVTIGNECAQILMQFPEMARESTTMARFDAGPGVMRVVASEKRGEFCLNFLGSLLRVLNQIRKLLHSIVNGHDSSILTKRQVDSFRGDGRVGLRIFHALCWIAL</sequence>
<protein>
    <submittedName>
        <fullName evidence="2">Uncharacterized protein</fullName>
    </submittedName>
</protein>
<keyword evidence="3" id="KW-1185">Reference proteome</keyword>
<evidence type="ECO:0000313" key="2">
    <source>
        <dbReference type="EMBL" id="KAK1641415.1"/>
    </source>
</evidence>
<feature type="region of interest" description="Disordered" evidence="1">
    <location>
        <begin position="221"/>
        <end position="272"/>
    </location>
</feature>
<feature type="compositionally biased region" description="Basic and acidic residues" evidence="1">
    <location>
        <begin position="249"/>
        <end position="260"/>
    </location>
</feature>
<reference evidence="2" key="1">
    <citation type="submission" date="2021-06" db="EMBL/GenBank/DDBJ databases">
        <title>Comparative genomics, transcriptomics and evolutionary studies reveal genomic signatures of adaptation to plant cell wall in hemibiotrophic fungi.</title>
        <authorList>
            <consortium name="DOE Joint Genome Institute"/>
            <person name="Baroncelli R."/>
            <person name="Diaz J.F."/>
            <person name="Benocci T."/>
            <person name="Peng M."/>
            <person name="Battaglia E."/>
            <person name="Haridas S."/>
            <person name="Andreopoulos W."/>
            <person name="Labutti K."/>
            <person name="Pangilinan J."/>
            <person name="Floch G.L."/>
            <person name="Makela M.R."/>
            <person name="Henrissat B."/>
            <person name="Grigoriev I.V."/>
            <person name="Crouch J.A."/>
            <person name="De Vries R.P."/>
            <person name="Sukno S.A."/>
            <person name="Thon M.R."/>
        </authorList>
    </citation>
    <scope>NUCLEOTIDE SEQUENCE</scope>
    <source>
        <strain evidence="2">CBS 102054</strain>
    </source>
</reference>
<organism evidence="2 3">
    <name type="scientific">Colletotrichum phormii</name>
    <dbReference type="NCBI Taxonomy" id="359342"/>
    <lineage>
        <taxon>Eukaryota</taxon>
        <taxon>Fungi</taxon>
        <taxon>Dikarya</taxon>
        <taxon>Ascomycota</taxon>
        <taxon>Pezizomycotina</taxon>
        <taxon>Sordariomycetes</taxon>
        <taxon>Hypocreomycetidae</taxon>
        <taxon>Glomerellales</taxon>
        <taxon>Glomerellaceae</taxon>
        <taxon>Colletotrichum</taxon>
        <taxon>Colletotrichum acutatum species complex</taxon>
    </lineage>
</organism>
<feature type="compositionally biased region" description="Acidic residues" evidence="1">
    <location>
        <begin position="223"/>
        <end position="248"/>
    </location>
</feature>
<gene>
    <name evidence="2" type="ORF">BDP81DRAFT_504811</name>
</gene>
<name>A0AAJ0A0Z3_9PEZI</name>
<dbReference type="GeneID" id="85480495"/>
<evidence type="ECO:0000256" key="1">
    <source>
        <dbReference type="SAM" id="MobiDB-lite"/>
    </source>
</evidence>
<dbReference type="RefSeq" id="XP_060450022.1">
    <property type="nucleotide sequence ID" value="XM_060595633.1"/>
</dbReference>